<feature type="transmembrane region" description="Helical" evidence="7">
    <location>
        <begin position="223"/>
        <end position="244"/>
    </location>
</feature>
<dbReference type="InterPro" id="IPR010920">
    <property type="entry name" value="LSM_dom_sf"/>
</dbReference>
<comment type="similarity">
    <text evidence="2">Belongs to the MscS (TC 1.A.23) family.</text>
</comment>
<evidence type="ECO:0000259" key="9">
    <source>
        <dbReference type="Pfam" id="PF21082"/>
    </source>
</evidence>
<evidence type="ECO:0000256" key="3">
    <source>
        <dbReference type="ARBA" id="ARBA00022475"/>
    </source>
</evidence>
<comment type="caution">
    <text evidence="10">The sequence shown here is derived from an EMBL/GenBank/DDBJ whole genome shotgun (WGS) entry which is preliminary data.</text>
</comment>
<dbReference type="AlphaFoldDB" id="A0A9W6FX85"/>
<reference evidence="10" key="1">
    <citation type="submission" date="2022-12" db="EMBL/GenBank/DDBJ databases">
        <title>Reference genome sequencing for broad-spectrum identification of bacterial and archaeal isolates by mass spectrometry.</title>
        <authorList>
            <person name="Sekiguchi Y."/>
            <person name="Tourlousse D.M."/>
        </authorList>
    </citation>
    <scope>NUCLEOTIDE SEQUENCE</scope>
    <source>
        <strain evidence="10">H2</strain>
    </source>
</reference>
<comment type="subcellular location">
    <subcellularLocation>
        <location evidence="1">Cell membrane</location>
        <topology evidence="1">Multi-pass membrane protein</topology>
    </subcellularLocation>
</comment>
<dbReference type="EMBL" id="BSDS01000001">
    <property type="protein sequence ID" value="GLI36502.1"/>
    <property type="molecule type" value="Genomic_DNA"/>
</dbReference>
<evidence type="ECO:0000313" key="11">
    <source>
        <dbReference type="Proteomes" id="UP001144352"/>
    </source>
</evidence>
<keyword evidence="4 7" id="KW-0812">Transmembrane</keyword>
<dbReference type="Gene3D" id="3.30.70.100">
    <property type="match status" value="1"/>
</dbReference>
<keyword evidence="6 7" id="KW-0472">Membrane</keyword>
<dbReference type="SUPFAM" id="SSF50182">
    <property type="entry name" value="Sm-like ribonucleoproteins"/>
    <property type="match status" value="1"/>
</dbReference>
<dbReference type="InterPro" id="IPR011066">
    <property type="entry name" value="MscS_channel_C_sf"/>
</dbReference>
<keyword evidence="11" id="KW-1185">Reference proteome</keyword>
<feature type="domain" description="Mechanosensitive ion channel MscS C-terminal" evidence="9">
    <location>
        <begin position="388"/>
        <end position="469"/>
    </location>
</feature>
<feature type="transmembrane region" description="Helical" evidence="7">
    <location>
        <begin position="297"/>
        <end position="323"/>
    </location>
</feature>
<dbReference type="Proteomes" id="UP001144352">
    <property type="component" value="Unassembled WGS sequence"/>
</dbReference>
<feature type="domain" description="Mechanosensitive ion channel MscS" evidence="8">
    <location>
        <begin position="311"/>
        <end position="376"/>
    </location>
</feature>
<dbReference type="Pfam" id="PF21082">
    <property type="entry name" value="MS_channel_3rd"/>
    <property type="match status" value="1"/>
</dbReference>
<dbReference type="InterPro" id="IPR045275">
    <property type="entry name" value="MscS_archaea/bacteria_type"/>
</dbReference>
<sequence length="510" mass="57256">MLDGKELFSVRERVLSFSPEDRARIITERLQKLTSDPFFRSDTVDVVEGESSSDIVAGDLTIMTITDRDASAERKTHQSLARERAATIRAALAEHWSRYETKNIVKNSVYVLLATVVLLALLIVFGRLFPALYRKLDSWRGTKIRTLKIQAFEIINADRIVAALKALAKGCRIFLTLLLFYIYIPLVFSLFPWTHGFGAKLLHYLLAPFSTIGSAVWDSLPNMFFIIAIVLVTHYILKLIRLVFAEIGKGTISIPGFFSEWAEPTFKIVRFLIIAFAAVVAFPYMPGSESPAFKGVSIFLGVLFSLGSTSAVANIVAGVILTYTRAFRIGDRVQIADTMGDVVEKTLLVTRIRTIKNVDITVPNSMVLGSHITNYSSSAQEYGLILHTSVTIGYDAPWKRVHELLVEAARRTEHVLELPEPFVFQTALNDFYVNYELNAYTDQPHKMAKIYSELHQNIQDSFNEAGVEIMSPHYTQLRDGNTATIPEGYRSAGYEPAAIRIRNVGEKKRD</sequence>
<dbReference type="PANTHER" id="PTHR30221">
    <property type="entry name" value="SMALL-CONDUCTANCE MECHANOSENSITIVE CHANNEL"/>
    <property type="match status" value="1"/>
</dbReference>
<dbReference type="PANTHER" id="PTHR30221:SF18">
    <property type="entry name" value="SLL0590 PROTEIN"/>
    <property type="match status" value="1"/>
</dbReference>
<keyword evidence="5 7" id="KW-1133">Transmembrane helix</keyword>
<proteinExistence type="inferred from homology"/>
<evidence type="ECO:0000256" key="2">
    <source>
        <dbReference type="ARBA" id="ARBA00008017"/>
    </source>
</evidence>
<evidence type="ECO:0000256" key="5">
    <source>
        <dbReference type="ARBA" id="ARBA00022989"/>
    </source>
</evidence>
<dbReference type="GO" id="GO:0005886">
    <property type="term" value="C:plasma membrane"/>
    <property type="evidence" value="ECO:0007669"/>
    <property type="project" value="UniProtKB-SubCell"/>
</dbReference>
<evidence type="ECO:0000259" key="8">
    <source>
        <dbReference type="Pfam" id="PF00924"/>
    </source>
</evidence>
<evidence type="ECO:0000256" key="4">
    <source>
        <dbReference type="ARBA" id="ARBA00022692"/>
    </source>
</evidence>
<evidence type="ECO:0000256" key="7">
    <source>
        <dbReference type="SAM" id="Phobius"/>
    </source>
</evidence>
<protein>
    <submittedName>
        <fullName evidence="10">Mechanosensitive ion channel protein</fullName>
    </submittedName>
</protein>
<accession>A0A9W6FX85</accession>
<dbReference type="Gene3D" id="2.30.30.60">
    <property type="match status" value="1"/>
</dbReference>
<evidence type="ECO:0000256" key="1">
    <source>
        <dbReference type="ARBA" id="ARBA00004651"/>
    </source>
</evidence>
<dbReference type="InterPro" id="IPR023408">
    <property type="entry name" value="MscS_beta-dom_sf"/>
</dbReference>
<evidence type="ECO:0000313" key="10">
    <source>
        <dbReference type="EMBL" id="GLI36502.1"/>
    </source>
</evidence>
<keyword evidence="3" id="KW-1003">Cell membrane</keyword>
<dbReference type="GO" id="GO:0008381">
    <property type="term" value="F:mechanosensitive monoatomic ion channel activity"/>
    <property type="evidence" value="ECO:0007669"/>
    <property type="project" value="InterPro"/>
</dbReference>
<dbReference type="InterPro" id="IPR006685">
    <property type="entry name" value="MscS_channel_2nd"/>
</dbReference>
<feature type="transmembrane region" description="Helical" evidence="7">
    <location>
        <begin position="265"/>
        <end position="285"/>
    </location>
</feature>
<evidence type="ECO:0000256" key="6">
    <source>
        <dbReference type="ARBA" id="ARBA00023136"/>
    </source>
</evidence>
<organism evidence="10 11">
    <name type="scientific">Geobacter hydrogenophilus</name>
    <dbReference type="NCBI Taxonomy" id="40983"/>
    <lineage>
        <taxon>Bacteria</taxon>
        <taxon>Pseudomonadati</taxon>
        <taxon>Thermodesulfobacteriota</taxon>
        <taxon>Desulfuromonadia</taxon>
        <taxon>Geobacterales</taxon>
        <taxon>Geobacteraceae</taxon>
        <taxon>Geobacter</taxon>
    </lineage>
</organism>
<feature type="transmembrane region" description="Helical" evidence="7">
    <location>
        <begin position="108"/>
        <end position="129"/>
    </location>
</feature>
<name>A0A9W6FX85_9BACT</name>
<dbReference type="InterPro" id="IPR049278">
    <property type="entry name" value="MS_channel_C"/>
</dbReference>
<dbReference type="SUPFAM" id="SSF82689">
    <property type="entry name" value="Mechanosensitive channel protein MscS (YggB), C-terminal domain"/>
    <property type="match status" value="1"/>
</dbReference>
<feature type="transmembrane region" description="Helical" evidence="7">
    <location>
        <begin position="173"/>
        <end position="194"/>
    </location>
</feature>
<gene>
    <name evidence="10" type="ORF">GHYDROH2_00030</name>
</gene>
<dbReference type="Pfam" id="PF00924">
    <property type="entry name" value="MS_channel_2nd"/>
    <property type="match status" value="1"/>
</dbReference>